<evidence type="ECO:0000256" key="1">
    <source>
        <dbReference type="ARBA" id="ARBA00022988"/>
    </source>
</evidence>
<dbReference type="Gene3D" id="1.10.4190.10">
    <property type="entry name" value="Urease accessory protein UreF"/>
    <property type="match status" value="1"/>
</dbReference>
<evidence type="ECO:0000313" key="4">
    <source>
        <dbReference type="EMBL" id="GFO36071.1"/>
    </source>
</evidence>
<keyword evidence="1" id="KW-0996">Nickel insertion</keyword>
<dbReference type="InterPro" id="IPR038277">
    <property type="entry name" value="UreF_sf"/>
</dbReference>
<sequence>MEKDHQKLFAILQLTDSAFPIGGFSHSLGLEAYTQHYGVGRKQMDPQVLLHALICIIENSGSLSLPFVRSAHDSVNQCIRAQCDQLEAVSSISIETNVRHQPSGQDIGESGHEADTESLRENLAAVTHSLVQLDRMYEACSANHIARRASTRQGKSLMEASLYTFPILQRQGLGSVAVELPHHHHAVVHGAIMASLGLGLDDTITSYMFGVVRTLVTTAVRLDMIGAMEGQRLQWKLQEVSADVIQRNKERPVERASIKFPVLDILQNTQDTLFAKLFYS</sequence>
<protein>
    <submittedName>
        <fullName evidence="4">Urease accessory protein f-like</fullName>
    </submittedName>
</protein>
<evidence type="ECO:0000256" key="2">
    <source>
        <dbReference type="ARBA" id="ARBA00023186"/>
    </source>
</evidence>
<dbReference type="PANTHER" id="PTHR33620">
    <property type="entry name" value="UREASE ACCESSORY PROTEIN F"/>
    <property type="match status" value="1"/>
</dbReference>
<dbReference type="Proteomes" id="UP000735302">
    <property type="component" value="Unassembled WGS sequence"/>
</dbReference>
<accession>A0AAV4CVY5</accession>
<keyword evidence="5" id="KW-1185">Reference proteome</keyword>
<reference evidence="4 5" key="1">
    <citation type="journal article" date="2021" name="Elife">
        <title>Chloroplast acquisition without the gene transfer in kleptoplastic sea slugs, Plakobranchus ocellatus.</title>
        <authorList>
            <person name="Maeda T."/>
            <person name="Takahashi S."/>
            <person name="Yoshida T."/>
            <person name="Shimamura S."/>
            <person name="Takaki Y."/>
            <person name="Nagai Y."/>
            <person name="Toyoda A."/>
            <person name="Suzuki Y."/>
            <person name="Arimoto A."/>
            <person name="Ishii H."/>
            <person name="Satoh N."/>
            <person name="Nishiyama T."/>
            <person name="Hasebe M."/>
            <person name="Maruyama T."/>
            <person name="Minagawa J."/>
            <person name="Obokata J."/>
            <person name="Shigenobu S."/>
        </authorList>
    </citation>
    <scope>NUCLEOTIDE SEQUENCE [LARGE SCALE GENOMIC DNA]</scope>
</reference>
<comment type="caution">
    <text evidence="4">The sequence shown here is derived from an EMBL/GenBank/DDBJ whole genome shotgun (WGS) entry which is preliminary data.</text>
</comment>
<dbReference type="EMBL" id="BLXT01007037">
    <property type="protein sequence ID" value="GFO36071.1"/>
    <property type="molecule type" value="Genomic_DNA"/>
</dbReference>
<organism evidence="4 5">
    <name type="scientific">Plakobranchus ocellatus</name>
    <dbReference type="NCBI Taxonomy" id="259542"/>
    <lineage>
        <taxon>Eukaryota</taxon>
        <taxon>Metazoa</taxon>
        <taxon>Spiralia</taxon>
        <taxon>Lophotrochozoa</taxon>
        <taxon>Mollusca</taxon>
        <taxon>Gastropoda</taxon>
        <taxon>Heterobranchia</taxon>
        <taxon>Euthyneura</taxon>
        <taxon>Panpulmonata</taxon>
        <taxon>Sacoglossa</taxon>
        <taxon>Placobranchoidea</taxon>
        <taxon>Plakobranchidae</taxon>
        <taxon>Plakobranchus</taxon>
    </lineage>
</organism>
<proteinExistence type="inferred from homology"/>
<comment type="similarity">
    <text evidence="3">Belongs to the UreF family.</text>
</comment>
<dbReference type="GO" id="GO:0016151">
    <property type="term" value="F:nickel cation binding"/>
    <property type="evidence" value="ECO:0007669"/>
    <property type="project" value="InterPro"/>
</dbReference>
<evidence type="ECO:0000256" key="3">
    <source>
        <dbReference type="ARBA" id="ARBA00046339"/>
    </source>
</evidence>
<dbReference type="PANTHER" id="PTHR33620:SF1">
    <property type="entry name" value="UREASE ACCESSORY PROTEIN F"/>
    <property type="match status" value="1"/>
</dbReference>
<dbReference type="Pfam" id="PF01730">
    <property type="entry name" value="UreF"/>
    <property type="match status" value="1"/>
</dbReference>
<keyword evidence="2" id="KW-0143">Chaperone</keyword>
<name>A0AAV4CVY5_9GAST</name>
<evidence type="ECO:0000313" key="5">
    <source>
        <dbReference type="Proteomes" id="UP000735302"/>
    </source>
</evidence>
<dbReference type="AlphaFoldDB" id="A0AAV4CVY5"/>
<dbReference type="InterPro" id="IPR002639">
    <property type="entry name" value="UreF"/>
</dbReference>
<gene>
    <name evidence="4" type="ORF">PoB_006257600</name>
</gene>